<dbReference type="Gene3D" id="1.20.58.220">
    <property type="entry name" value="Phosphate transport system protein phou homolog 2, domain 2"/>
    <property type="match status" value="1"/>
</dbReference>
<dbReference type="NCBIfam" id="TIGR00704">
    <property type="entry name" value="NaPi_cotrn_rel"/>
    <property type="match status" value="1"/>
</dbReference>
<dbReference type="Pfam" id="PF02690">
    <property type="entry name" value="Na_Pi_cotrans"/>
    <property type="match status" value="2"/>
</dbReference>
<dbReference type="GO" id="GO:0005886">
    <property type="term" value="C:plasma membrane"/>
    <property type="evidence" value="ECO:0007669"/>
    <property type="project" value="UniProtKB-SubCell"/>
</dbReference>
<feature type="transmembrane region" description="Helical" evidence="6">
    <location>
        <begin position="79"/>
        <end position="101"/>
    </location>
</feature>
<evidence type="ECO:0000256" key="6">
    <source>
        <dbReference type="SAM" id="Phobius"/>
    </source>
</evidence>
<feature type="transmembrane region" description="Helical" evidence="6">
    <location>
        <begin position="292"/>
        <end position="316"/>
    </location>
</feature>
<organism evidence="7 8">
    <name type="scientific">Treponema pallidum subsp. pallidum (strain SS14)</name>
    <dbReference type="NCBI Taxonomy" id="455434"/>
    <lineage>
        <taxon>Bacteria</taxon>
        <taxon>Pseudomonadati</taxon>
        <taxon>Spirochaetota</taxon>
        <taxon>Spirochaetia</taxon>
        <taxon>Spirochaetales</taxon>
        <taxon>Treponemataceae</taxon>
        <taxon>Treponema</taxon>
    </lineage>
</organism>
<evidence type="ECO:0000256" key="1">
    <source>
        <dbReference type="ARBA" id="ARBA00004651"/>
    </source>
</evidence>
<keyword evidence="3 6" id="KW-0812">Transmembrane</keyword>
<feature type="transmembrane region" description="Helical" evidence="6">
    <location>
        <begin position="113"/>
        <end position="134"/>
    </location>
</feature>
<proteinExistence type="predicted"/>
<evidence type="ECO:0000256" key="4">
    <source>
        <dbReference type="ARBA" id="ARBA00022989"/>
    </source>
</evidence>
<keyword evidence="5 6" id="KW-0472">Membrane</keyword>
<dbReference type="GeneID" id="93876536"/>
<feature type="transmembrane region" description="Helical" evidence="6">
    <location>
        <begin position="218"/>
        <end position="235"/>
    </location>
</feature>
<feature type="transmembrane region" description="Helical" evidence="6">
    <location>
        <begin position="328"/>
        <end position="348"/>
    </location>
</feature>
<name>A0A0H3BJ63_TREPS</name>
<sequence>MSRRDYLRKERLTNKHTSVRRSVPLRTIDTYPLFLLWWAPMHLVAVLLQGIGSLGFMLFGMKLMSDGIQKGTGESLHKILQVMTSNCFFAVLTGMAVTAIVQSSGATTVMTISFINAGVLSLTQSIGVILGANIGTTVTAWIVALVGFQFKLASIAVPAFGIGYFLTFFKHLHKGHLGESIMGFGLLFTGLGLLSSLIPPLSVEELSFLKIAVEDRALSVFVGLLSGFVLTVILHSSSATTAIVLTMAFGGVIGVEFAAASVLGSNVGSTIDAAIAAIGSKLNARRAAAVHVLFNVFGALVFLMFFHPVLALLCVLTPKNSGFDNITVRLALFHSMFNIVNTIIVFPFTKHLAAFVEWLIRPRYDDAPERYQLVFQETAVKESAEAHIFRAEIELKKMFSIAQGMLVTIRKSIQGTCMLSTDEIVTRLTKEEDYADQMQEQLSRFLIKTSHLSLSEKAKHNVQLMFSIADDIENITDHLCGIGLYFHKSIKGNVPLKRDDIEELVPYVGMVDECVDFVYSHLNRPLEDKQVLHVNQMTHSIESKGAHLKGLVRRRLEQGADVKAELLYMDIVRGIEAVGNYALSISRWLARML</sequence>
<dbReference type="EMBL" id="CP000805">
    <property type="protein sequence ID" value="ACD71189.1"/>
    <property type="molecule type" value="Genomic_DNA"/>
</dbReference>
<feature type="transmembrane region" description="Helical" evidence="6">
    <location>
        <begin position="242"/>
        <end position="263"/>
    </location>
</feature>
<accession>A0A0H3BJ63</accession>
<dbReference type="PANTHER" id="PTHR10010">
    <property type="entry name" value="SOLUTE CARRIER FAMILY 34 SODIUM PHOSPHATE , MEMBER 2-RELATED"/>
    <property type="match status" value="1"/>
</dbReference>
<dbReference type="InterPro" id="IPR004633">
    <property type="entry name" value="NaPi_cotrn-rel/YqeW-like"/>
</dbReference>
<comment type="subcellular location">
    <subcellularLocation>
        <location evidence="1">Cell membrane</location>
        <topology evidence="1">Multi-pass membrane protein</topology>
    </subcellularLocation>
</comment>
<dbReference type="PANTHER" id="PTHR10010:SF46">
    <property type="entry name" value="SODIUM-DEPENDENT PHOSPHATE TRANSPORT PROTEIN 2B"/>
    <property type="match status" value="1"/>
</dbReference>
<evidence type="ECO:0000313" key="7">
    <source>
        <dbReference type="EMBL" id="ACD71189.1"/>
    </source>
</evidence>
<feature type="transmembrane region" description="Helical" evidence="6">
    <location>
        <begin position="140"/>
        <end position="169"/>
    </location>
</feature>
<reference evidence="7 8" key="1">
    <citation type="journal article" date="2008" name="BMC Microbiol.">
        <title>Complete genome sequence of Treponema pallidum ssp. pallidum strain SS14 determined with oligonucleotide arrays.</title>
        <authorList>
            <person name="Matejkova P."/>
            <person name="Strouhal M."/>
            <person name="Smajs D."/>
            <person name="Norris S.J."/>
            <person name="Palzkill T."/>
            <person name="Petrosino J.F."/>
            <person name="Sodergren E."/>
            <person name="Norton J.E."/>
            <person name="Singh J."/>
            <person name="Richmond T.A."/>
            <person name="Molla M.N."/>
            <person name="Albert T.J."/>
            <person name="Weinstock G.M."/>
        </authorList>
    </citation>
    <scope>NUCLEOTIDE SEQUENCE [LARGE SCALE GENOMIC DNA]</scope>
    <source>
        <strain evidence="7 8">SS14</strain>
    </source>
</reference>
<feature type="transmembrane region" description="Helical" evidence="6">
    <location>
        <begin position="181"/>
        <end position="198"/>
    </location>
</feature>
<dbReference type="InterPro" id="IPR038078">
    <property type="entry name" value="PhoU-like_sf"/>
</dbReference>
<dbReference type="Proteomes" id="UP000001202">
    <property type="component" value="Chromosome"/>
</dbReference>
<evidence type="ECO:0000256" key="2">
    <source>
        <dbReference type="ARBA" id="ARBA00022475"/>
    </source>
</evidence>
<evidence type="ECO:0000313" key="8">
    <source>
        <dbReference type="Proteomes" id="UP000001202"/>
    </source>
</evidence>
<dbReference type="AlphaFoldDB" id="A0A0H3BJ63"/>
<dbReference type="RefSeq" id="WP_010882216.1">
    <property type="nucleotide sequence ID" value="NC_010741.1"/>
</dbReference>
<dbReference type="PATRIC" id="fig|455434.6.peg.760"/>
<dbReference type="KEGG" id="tpp:TPASS_0771"/>
<keyword evidence="2" id="KW-1003">Cell membrane</keyword>
<evidence type="ECO:0000256" key="5">
    <source>
        <dbReference type="ARBA" id="ARBA00023136"/>
    </source>
</evidence>
<evidence type="ECO:0000256" key="3">
    <source>
        <dbReference type="ARBA" id="ARBA00022692"/>
    </source>
</evidence>
<protein>
    <submittedName>
        <fullName evidence="7">Hypothetical integral membrane protein</fullName>
    </submittedName>
</protein>
<dbReference type="InterPro" id="IPR003841">
    <property type="entry name" value="Na/Pi_transpt"/>
</dbReference>
<dbReference type="GO" id="GO:0044341">
    <property type="term" value="P:sodium-dependent phosphate transport"/>
    <property type="evidence" value="ECO:0007669"/>
    <property type="project" value="InterPro"/>
</dbReference>
<gene>
    <name evidence="7" type="ordered locus">TPASS_0771</name>
</gene>
<dbReference type="SUPFAM" id="SSF109755">
    <property type="entry name" value="PhoU-like"/>
    <property type="match status" value="1"/>
</dbReference>
<dbReference type="NCBIfam" id="NF037997">
    <property type="entry name" value="Na_Pi_symport"/>
    <property type="match status" value="1"/>
</dbReference>
<keyword evidence="4 6" id="KW-1133">Transmembrane helix</keyword>
<feature type="transmembrane region" description="Helical" evidence="6">
    <location>
        <begin position="35"/>
        <end position="59"/>
    </location>
</feature>
<dbReference type="GO" id="GO:0005436">
    <property type="term" value="F:sodium:phosphate symporter activity"/>
    <property type="evidence" value="ECO:0007669"/>
    <property type="project" value="InterPro"/>
</dbReference>